<sequence>MSLLDAAAITPEVPLMKAMVLHATGEALRLEQRALPAPGPGEIRVRVEACAVCRTDLHVVDGDLPPGPLPIIPGHEVVGIVEAQGEGVDTPALGTRVGIPWLGHSCGHCPYCASQRENLCDAPAFTGYTRDGGFASHIVADAAFCFPLIGFDDPVAAAPLMCAGLIGWRTLKLAGEAQRVGLYGFGAAAHLIAQLCRWQGREVYAFTRAGDEGAQQLALSLGARWAGSSGEAPPVPLDAALIFAPVGALVPLALRAVRKGGRVVCGGIHMSDIPQFPYSLLWEERQVLSVANLTRDDAHEFLALAPQAGVRATTHVYRLEQANDALADLRAGHFQGAAVLVP</sequence>
<organism evidence="8 9">
    <name type="scientific">Ancylobacter polymorphus</name>
    <dbReference type="NCBI Taxonomy" id="223390"/>
    <lineage>
        <taxon>Bacteria</taxon>
        <taxon>Pseudomonadati</taxon>
        <taxon>Pseudomonadota</taxon>
        <taxon>Alphaproteobacteria</taxon>
        <taxon>Hyphomicrobiales</taxon>
        <taxon>Xanthobacteraceae</taxon>
        <taxon>Ancylobacter</taxon>
    </lineage>
</organism>
<dbReference type="GO" id="GO:0004022">
    <property type="term" value="F:alcohol dehydrogenase (NAD+) activity"/>
    <property type="evidence" value="ECO:0007669"/>
    <property type="project" value="UniProtKB-EC"/>
</dbReference>
<dbReference type="InterPro" id="IPR002328">
    <property type="entry name" value="ADH_Zn_CS"/>
</dbReference>
<evidence type="ECO:0000256" key="2">
    <source>
        <dbReference type="ARBA" id="ARBA00008072"/>
    </source>
</evidence>
<dbReference type="PROSITE" id="PS00059">
    <property type="entry name" value="ADH_ZINC"/>
    <property type="match status" value="1"/>
</dbReference>
<comment type="cofactor">
    <cofactor evidence="1">
        <name>Zn(2+)</name>
        <dbReference type="ChEBI" id="CHEBI:29105"/>
    </cofactor>
</comment>
<keyword evidence="5" id="KW-0862">Zinc</keyword>
<dbReference type="InterPro" id="IPR014187">
    <property type="entry name" value="ADH_Zn_typ-2"/>
</dbReference>
<dbReference type="SMART" id="SM00829">
    <property type="entry name" value="PKS_ER"/>
    <property type="match status" value="1"/>
</dbReference>
<evidence type="ECO:0000313" key="9">
    <source>
        <dbReference type="Proteomes" id="UP001224682"/>
    </source>
</evidence>
<reference evidence="8 9" key="1">
    <citation type="submission" date="2023-07" db="EMBL/GenBank/DDBJ databases">
        <title>Genomic Encyclopedia of Type Strains, Phase IV (KMG-IV): sequencing the most valuable type-strain genomes for metagenomic binning, comparative biology and taxonomic classification.</title>
        <authorList>
            <person name="Goeker M."/>
        </authorList>
    </citation>
    <scope>NUCLEOTIDE SEQUENCE [LARGE SCALE GENOMIC DNA]</scope>
    <source>
        <strain evidence="8 9">DSM 2457</strain>
    </source>
</reference>
<dbReference type="InterPro" id="IPR011032">
    <property type="entry name" value="GroES-like_sf"/>
</dbReference>
<dbReference type="Gene3D" id="3.90.180.10">
    <property type="entry name" value="Medium-chain alcohol dehydrogenases, catalytic domain"/>
    <property type="match status" value="1"/>
</dbReference>
<dbReference type="NCBIfam" id="TIGR02822">
    <property type="entry name" value="adh_fam_2"/>
    <property type="match status" value="1"/>
</dbReference>
<comment type="caution">
    <text evidence="8">The sequence shown here is derived from an EMBL/GenBank/DDBJ whole genome shotgun (WGS) entry which is preliminary data.</text>
</comment>
<keyword evidence="4" id="KW-0479">Metal-binding</keyword>
<dbReference type="Gene3D" id="3.40.50.720">
    <property type="entry name" value="NAD(P)-binding Rossmann-like Domain"/>
    <property type="match status" value="1"/>
</dbReference>
<dbReference type="SUPFAM" id="SSF51735">
    <property type="entry name" value="NAD(P)-binding Rossmann-fold domains"/>
    <property type="match status" value="1"/>
</dbReference>
<evidence type="ECO:0000259" key="7">
    <source>
        <dbReference type="SMART" id="SM00829"/>
    </source>
</evidence>
<protein>
    <recommendedName>
        <fullName evidence="3">alcohol dehydrogenase</fullName>
        <ecNumber evidence="3">1.1.1.1</ecNumber>
    </recommendedName>
</protein>
<dbReference type="EC" id="1.1.1.1" evidence="3"/>
<evidence type="ECO:0000256" key="1">
    <source>
        <dbReference type="ARBA" id="ARBA00001947"/>
    </source>
</evidence>
<dbReference type="Proteomes" id="UP001224682">
    <property type="component" value="Unassembled WGS sequence"/>
</dbReference>
<feature type="domain" description="Enoyl reductase (ER)" evidence="7">
    <location>
        <begin position="25"/>
        <end position="340"/>
    </location>
</feature>
<name>A0ABU0BFP9_9HYPH</name>
<comment type="similarity">
    <text evidence="2">Belongs to the zinc-containing alcohol dehydrogenase family.</text>
</comment>
<gene>
    <name evidence="8" type="ORF">J2S75_003695</name>
</gene>
<evidence type="ECO:0000256" key="5">
    <source>
        <dbReference type="ARBA" id="ARBA00022833"/>
    </source>
</evidence>
<dbReference type="SUPFAM" id="SSF50129">
    <property type="entry name" value="GroES-like"/>
    <property type="match status" value="1"/>
</dbReference>
<proteinExistence type="inferred from homology"/>
<dbReference type="PANTHER" id="PTHR42940:SF8">
    <property type="entry name" value="VACUOLAR PROTEIN SORTING-ASSOCIATED PROTEIN 11"/>
    <property type="match status" value="1"/>
</dbReference>
<dbReference type="CDD" id="cd08298">
    <property type="entry name" value="CAD2"/>
    <property type="match status" value="1"/>
</dbReference>
<dbReference type="EMBL" id="JAUSUI010000008">
    <property type="protein sequence ID" value="MDQ0304650.1"/>
    <property type="molecule type" value="Genomic_DNA"/>
</dbReference>
<keyword evidence="9" id="KW-1185">Reference proteome</keyword>
<evidence type="ECO:0000256" key="4">
    <source>
        <dbReference type="ARBA" id="ARBA00022723"/>
    </source>
</evidence>
<dbReference type="InterPro" id="IPR013154">
    <property type="entry name" value="ADH-like_N"/>
</dbReference>
<dbReference type="Pfam" id="PF08240">
    <property type="entry name" value="ADH_N"/>
    <property type="match status" value="1"/>
</dbReference>
<dbReference type="InterPro" id="IPR036291">
    <property type="entry name" value="NAD(P)-bd_dom_sf"/>
</dbReference>
<dbReference type="InterPro" id="IPR020843">
    <property type="entry name" value="ER"/>
</dbReference>
<evidence type="ECO:0000256" key="3">
    <source>
        <dbReference type="ARBA" id="ARBA00013190"/>
    </source>
</evidence>
<keyword evidence="6 8" id="KW-0560">Oxidoreductase</keyword>
<evidence type="ECO:0000313" key="8">
    <source>
        <dbReference type="EMBL" id="MDQ0304650.1"/>
    </source>
</evidence>
<dbReference type="PANTHER" id="PTHR42940">
    <property type="entry name" value="ALCOHOL DEHYDROGENASE 1-RELATED"/>
    <property type="match status" value="1"/>
</dbReference>
<accession>A0ABU0BFP9</accession>
<evidence type="ECO:0000256" key="6">
    <source>
        <dbReference type="ARBA" id="ARBA00023002"/>
    </source>
</evidence>